<evidence type="ECO:0000313" key="1">
    <source>
        <dbReference type="EMBL" id="CBX92801.1"/>
    </source>
</evidence>
<gene>
    <name evidence="1" type="ORF">LEMA_P055070.1</name>
</gene>
<accession>E4ZLX1</accession>
<organism evidence="2">
    <name type="scientific">Leptosphaeria maculans (strain JN3 / isolate v23.1.3 / race Av1-4-5-6-7-8)</name>
    <name type="common">Blackleg fungus</name>
    <name type="synonym">Phoma lingam</name>
    <dbReference type="NCBI Taxonomy" id="985895"/>
    <lineage>
        <taxon>Eukaryota</taxon>
        <taxon>Fungi</taxon>
        <taxon>Dikarya</taxon>
        <taxon>Ascomycota</taxon>
        <taxon>Pezizomycotina</taxon>
        <taxon>Dothideomycetes</taxon>
        <taxon>Pleosporomycetidae</taxon>
        <taxon>Pleosporales</taxon>
        <taxon>Pleosporineae</taxon>
        <taxon>Leptosphaeriaceae</taxon>
        <taxon>Plenodomus</taxon>
        <taxon>Plenodomus lingam/Leptosphaeria maculans species complex</taxon>
    </lineage>
</organism>
<sequence length="89" mass="10128">MYWEQVATPTYRRVHVLLPRFRVAQVHSTAASFPAIFPGSRGTSPFLLLEYSHQPLVFGPMAQHETTPRGQSCVIRQDQSAKVWKCQIS</sequence>
<reference evidence="2" key="1">
    <citation type="journal article" date="2011" name="Nat. Commun.">
        <title>Effector diversification within compartments of the Leptosphaeria maculans genome affected by Repeat-Induced Point mutations.</title>
        <authorList>
            <person name="Rouxel T."/>
            <person name="Grandaubert J."/>
            <person name="Hane J.K."/>
            <person name="Hoede C."/>
            <person name="van de Wouw A.P."/>
            <person name="Couloux A."/>
            <person name="Dominguez V."/>
            <person name="Anthouard V."/>
            <person name="Bally P."/>
            <person name="Bourras S."/>
            <person name="Cozijnsen A.J."/>
            <person name="Ciuffetti L.M."/>
            <person name="Degrave A."/>
            <person name="Dilmaghani A."/>
            <person name="Duret L."/>
            <person name="Fudal I."/>
            <person name="Goodwin S.B."/>
            <person name="Gout L."/>
            <person name="Glaser N."/>
            <person name="Linglin J."/>
            <person name="Kema G.H.J."/>
            <person name="Lapalu N."/>
            <person name="Lawrence C.B."/>
            <person name="May K."/>
            <person name="Meyer M."/>
            <person name="Ollivier B."/>
            <person name="Poulain J."/>
            <person name="Schoch C.L."/>
            <person name="Simon A."/>
            <person name="Spatafora J.W."/>
            <person name="Stachowiak A."/>
            <person name="Turgeon B.G."/>
            <person name="Tyler B.M."/>
            <person name="Vincent D."/>
            <person name="Weissenbach J."/>
            <person name="Amselem J."/>
            <person name="Quesneville H."/>
            <person name="Oliver R.P."/>
            <person name="Wincker P."/>
            <person name="Balesdent M.-H."/>
            <person name="Howlett B.J."/>
        </authorList>
    </citation>
    <scope>NUCLEOTIDE SEQUENCE [LARGE SCALE GENOMIC DNA]</scope>
    <source>
        <strain evidence="2">JN3 / isolate v23.1.3 / race Av1-4-5-6-7-8</strain>
    </source>
</reference>
<dbReference type="EMBL" id="FP929094">
    <property type="protein sequence ID" value="CBX92801.1"/>
    <property type="molecule type" value="Genomic_DNA"/>
</dbReference>
<proteinExistence type="predicted"/>
<dbReference type="InParanoid" id="E4ZLX1"/>
<name>E4ZLX1_LEPMJ</name>
<dbReference type="HOGENOM" id="CLU_2455134_0_0_1"/>
<keyword evidence="2" id="KW-1185">Reference proteome</keyword>
<dbReference type="AlphaFoldDB" id="E4ZLX1"/>
<dbReference type="Proteomes" id="UP000002668">
    <property type="component" value="Genome"/>
</dbReference>
<dbReference type="VEuPathDB" id="FungiDB:LEMA_P055070.1"/>
<evidence type="ECO:0000313" key="2">
    <source>
        <dbReference type="Proteomes" id="UP000002668"/>
    </source>
</evidence>
<protein>
    <submittedName>
        <fullName evidence="1">Predicted protein</fullName>
    </submittedName>
</protein>